<gene>
    <name evidence="2" type="ORF">FHS18_005570</name>
</gene>
<evidence type="ECO:0000313" key="3">
    <source>
        <dbReference type="Proteomes" id="UP000570361"/>
    </source>
</evidence>
<comment type="caution">
    <text evidence="2">The sequence shown here is derived from an EMBL/GenBank/DDBJ whole genome shotgun (WGS) entry which is preliminary data.</text>
</comment>
<accession>A0A7W5FQM7</accession>
<proteinExistence type="predicted"/>
<dbReference type="Proteomes" id="UP000570361">
    <property type="component" value="Unassembled WGS sequence"/>
</dbReference>
<dbReference type="RefSeq" id="WP_183603540.1">
    <property type="nucleotide sequence ID" value="NZ_JACHXK010000019.1"/>
</dbReference>
<keyword evidence="3" id="KW-1185">Reference proteome</keyword>
<name>A0A7W5FQM7_9BACL</name>
<sequence>MQSKFFAHIGYDNDISSILWTDAIISLDTNTLLNAYKMTPIARRQFFHVLETFKNRLWMPYQVGKEFFSNRRMVIDAELKALQYTKQYFKKNIEALASSVEKSGIRFRTELATDLQIELNNLKEIIVRKFDLYPDKLERKEYYDGFNLKAEDPISKEIFEIFGDSIGDGFNPEDLIKIYEEGERRYNLCIPPGFEDADKKENYKKYGDLIIWKELIEHAKAESRPVIFITDDVKPDWWEINNEIRNPHPELLNEFYRITGQLIQIYTYSTFIEQASKQVFDLPDTSKAVEEINAINEEERDRVFEEIINGPKPGDIYYIKKSSLSDNVTPVLLYEEISNGIFYAFPITSKRDSVTINTYPTIHCGGKLAAVKTDQRIMVSTQNLRTYYDRIDLKELSNVIDDPRSILFREK</sequence>
<dbReference type="Pfam" id="PF18476">
    <property type="entry name" value="PIN_8"/>
    <property type="match status" value="1"/>
</dbReference>
<evidence type="ECO:0000259" key="1">
    <source>
        <dbReference type="Pfam" id="PF18476"/>
    </source>
</evidence>
<feature type="domain" description="PIN like" evidence="1">
    <location>
        <begin position="24"/>
        <end position="250"/>
    </location>
</feature>
<dbReference type="AlphaFoldDB" id="A0A7W5FQM7"/>
<dbReference type="EMBL" id="JACHXK010000019">
    <property type="protein sequence ID" value="MBB3113458.1"/>
    <property type="molecule type" value="Genomic_DNA"/>
</dbReference>
<protein>
    <submittedName>
        <fullName evidence="2">L-rhamnose mutarotase</fullName>
    </submittedName>
</protein>
<evidence type="ECO:0000313" key="2">
    <source>
        <dbReference type="EMBL" id="MBB3113458.1"/>
    </source>
</evidence>
<reference evidence="2 3" key="1">
    <citation type="submission" date="2020-08" db="EMBL/GenBank/DDBJ databases">
        <title>Genomic Encyclopedia of Type Strains, Phase III (KMG-III): the genomes of soil and plant-associated and newly described type strains.</title>
        <authorList>
            <person name="Whitman W."/>
        </authorList>
    </citation>
    <scope>NUCLEOTIDE SEQUENCE [LARGE SCALE GENOMIC DNA]</scope>
    <source>
        <strain evidence="2 3">CECT 5862</strain>
    </source>
</reference>
<dbReference type="InterPro" id="IPR041578">
    <property type="entry name" value="PIN_8"/>
</dbReference>
<organism evidence="2 3">
    <name type="scientific">Paenibacillus phyllosphaerae</name>
    <dbReference type="NCBI Taxonomy" id="274593"/>
    <lineage>
        <taxon>Bacteria</taxon>
        <taxon>Bacillati</taxon>
        <taxon>Bacillota</taxon>
        <taxon>Bacilli</taxon>
        <taxon>Bacillales</taxon>
        <taxon>Paenibacillaceae</taxon>
        <taxon>Paenibacillus</taxon>
    </lineage>
</organism>